<keyword evidence="1" id="KW-1133">Transmembrane helix</keyword>
<dbReference type="Proteomes" id="UP000522163">
    <property type="component" value="Unassembled WGS sequence"/>
</dbReference>
<dbReference type="EMBL" id="JACHHH010000002">
    <property type="protein sequence ID" value="MBB6040534.1"/>
    <property type="molecule type" value="Genomic_DNA"/>
</dbReference>
<reference evidence="2 3" key="1">
    <citation type="submission" date="2020-08" db="EMBL/GenBank/DDBJ databases">
        <title>Genomic Encyclopedia of Type Strains, Phase IV (KMG-IV): sequencing the most valuable type-strain genomes for metagenomic binning, comparative biology and taxonomic classification.</title>
        <authorList>
            <person name="Goeker M."/>
        </authorList>
    </citation>
    <scope>NUCLEOTIDE SEQUENCE [LARGE SCALE GENOMIC DNA]</scope>
    <source>
        <strain evidence="2 3">DSM 17245</strain>
    </source>
</reference>
<feature type="transmembrane region" description="Helical" evidence="1">
    <location>
        <begin position="30"/>
        <end position="47"/>
    </location>
</feature>
<feature type="transmembrane region" description="Helical" evidence="1">
    <location>
        <begin position="185"/>
        <end position="214"/>
    </location>
</feature>
<accession>A0A7W9W255</accession>
<name>A0A7W9W255_9FIRM</name>
<feature type="transmembrane region" description="Helical" evidence="1">
    <location>
        <begin position="330"/>
        <end position="350"/>
    </location>
</feature>
<feature type="transmembrane region" description="Helical" evidence="1">
    <location>
        <begin position="100"/>
        <end position="119"/>
    </location>
</feature>
<dbReference type="GeneID" id="85014060"/>
<feature type="transmembrane region" description="Helical" evidence="1">
    <location>
        <begin position="384"/>
        <end position="408"/>
    </location>
</feature>
<feature type="transmembrane region" description="Helical" evidence="1">
    <location>
        <begin position="140"/>
        <end position="165"/>
    </location>
</feature>
<dbReference type="NCBIfam" id="TIGR04370">
    <property type="entry name" value="glyco_rpt_poly"/>
    <property type="match status" value="1"/>
</dbReference>
<feature type="transmembrane region" description="Helical" evidence="1">
    <location>
        <begin position="357"/>
        <end position="378"/>
    </location>
</feature>
<evidence type="ECO:0000256" key="1">
    <source>
        <dbReference type="SAM" id="Phobius"/>
    </source>
</evidence>
<evidence type="ECO:0000313" key="2">
    <source>
        <dbReference type="EMBL" id="MBB6040534.1"/>
    </source>
</evidence>
<feature type="transmembrane region" description="Helical" evidence="1">
    <location>
        <begin position="226"/>
        <end position="245"/>
    </location>
</feature>
<sequence length="414" mass="47489">MKVLLGIVLVVILVSGIIRAKNTGDIFNPKIIFAFPIFVSFCVNLVFYDSKMSISEDAYFIYMTSVACFCIGLYLGEHLKLFRSEAVGYSLDIKYNRNLFRLYFTIAIIGLFFAVQHIIRGVTYKIYGNHYLDNLRHYSTYVHMVSGLGKYGPVFANIIMLMMSYKVFILNNRRNKDKLLLCLSYLIYFIYMAMDLSRTVILFAFLTILFIYSIGMQKRKKFNNRLKIITCIAIVMLFLCFDFIAKQTNRAIVANGDSWWVFYFGSQFYVLDYIIPFKGRLYGIKSLGIIGRALAKAGLLPSGGRDELQVFLNSMGSPVSSFVSGPYLDFGIIGSVLVMIFYGICIGYIYKRYRRSGGLWIIAYATCVYQCVLAFYAFCFGDSMQIYIFVLLFLMCNTKINGFSYMTYTSKSSM</sequence>
<keyword evidence="1" id="KW-0812">Transmembrane</keyword>
<gene>
    <name evidence="2" type="ORF">HNQ46_000497</name>
</gene>
<proteinExistence type="predicted"/>
<keyword evidence="1" id="KW-0472">Membrane</keyword>
<protein>
    <submittedName>
        <fullName evidence="2">Oligosaccharide repeat unit polymerase</fullName>
    </submittedName>
</protein>
<organism evidence="2 3">
    <name type="scientific">Oribacterium sinus</name>
    <dbReference type="NCBI Taxonomy" id="237576"/>
    <lineage>
        <taxon>Bacteria</taxon>
        <taxon>Bacillati</taxon>
        <taxon>Bacillota</taxon>
        <taxon>Clostridia</taxon>
        <taxon>Lachnospirales</taxon>
        <taxon>Lachnospiraceae</taxon>
        <taxon>Oribacterium</taxon>
    </lineage>
</organism>
<dbReference type="AlphaFoldDB" id="A0A7W9W255"/>
<comment type="caution">
    <text evidence="2">The sequence shown here is derived from an EMBL/GenBank/DDBJ whole genome shotgun (WGS) entry which is preliminary data.</text>
</comment>
<dbReference type="RefSeq" id="WP_183682550.1">
    <property type="nucleotide sequence ID" value="NZ_JACHHH010000002.1"/>
</dbReference>
<evidence type="ECO:0000313" key="3">
    <source>
        <dbReference type="Proteomes" id="UP000522163"/>
    </source>
</evidence>
<feature type="transmembrane region" description="Helical" evidence="1">
    <location>
        <begin position="59"/>
        <end position="76"/>
    </location>
</feature>